<evidence type="ECO:0000256" key="6">
    <source>
        <dbReference type="ARBA" id="ARBA00022989"/>
    </source>
</evidence>
<comment type="subcellular location">
    <subcellularLocation>
        <location evidence="1">Cell membrane</location>
        <topology evidence="1">Multi-pass membrane protein</topology>
    </subcellularLocation>
</comment>
<dbReference type="Gene3D" id="1.20.1720.10">
    <property type="entry name" value="Multidrug resistance protein D"/>
    <property type="match status" value="1"/>
</dbReference>
<feature type="domain" description="Major facilitator superfamily (MFS) profile" evidence="9">
    <location>
        <begin position="9"/>
        <end position="396"/>
    </location>
</feature>
<sequence length="396" mass="40407">MTARPPAPGFAVIALLATLTAFGPMSLDLYLPAFPDIARDFDVDSHAVQLTFSAALLGLGVGQVVWGPLGDRYGRRGPLVLGIAVYSVASLLIAVAPSLPVMVALRFLQAAAGSVGIVLARAITRDLWRGPDLARALSTIMLVFMVAPILAPVLGVSVLAVASWPWVFVLLTGFGVVCIVGVLRLPETLPADRRTDHGVGGALRQFGTIVRLPGFVPYAVVSALGSVALFTYISSSPAVLMDGFGLSQTVYAASFAGIAGGIAVGGQANRRMLAVLSPRRVLRGALLVQWLGGLAVLVSALTEAPVWVYLPCLAVAIATVIPVNANAVALAIDPFPHAAASASALVGGAQQVLAGAAVTGLGALALDPSVATPVGITLAATLGMVSLTRAHMVGHD</sequence>
<proteinExistence type="inferred from homology"/>
<evidence type="ECO:0000256" key="4">
    <source>
        <dbReference type="ARBA" id="ARBA00022475"/>
    </source>
</evidence>
<evidence type="ECO:0000256" key="7">
    <source>
        <dbReference type="ARBA" id="ARBA00023136"/>
    </source>
</evidence>
<dbReference type="InterPro" id="IPR004812">
    <property type="entry name" value="Efflux_drug-R_Bcr/CmlA"/>
</dbReference>
<dbReference type="InterPro" id="IPR036259">
    <property type="entry name" value="MFS_trans_sf"/>
</dbReference>
<feature type="transmembrane region" description="Helical" evidence="8">
    <location>
        <begin position="7"/>
        <end position="27"/>
    </location>
</feature>
<feature type="transmembrane region" description="Helical" evidence="8">
    <location>
        <begin position="47"/>
        <end position="66"/>
    </location>
</feature>
<dbReference type="NCBIfam" id="TIGR00710">
    <property type="entry name" value="efflux_Bcr_CflA"/>
    <property type="match status" value="1"/>
</dbReference>
<dbReference type="PANTHER" id="PTHR23502">
    <property type="entry name" value="MAJOR FACILITATOR SUPERFAMILY"/>
    <property type="match status" value="1"/>
</dbReference>
<dbReference type="PANTHER" id="PTHR23502:SF132">
    <property type="entry name" value="POLYAMINE TRANSPORTER 2-RELATED"/>
    <property type="match status" value="1"/>
</dbReference>
<comment type="caution">
    <text evidence="10">The sequence shown here is derived from an EMBL/GenBank/DDBJ whole genome shotgun (WGS) entry which is preliminary data.</text>
</comment>
<keyword evidence="4" id="KW-1003">Cell membrane</keyword>
<dbReference type="InterPro" id="IPR020846">
    <property type="entry name" value="MFS_dom"/>
</dbReference>
<keyword evidence="3" id="KW-0813">Transport</keyword>
<accession>A0ABU2BUU4</accession>
<keyword evidence="5 8" id="KW-0812">Transmembrane</keyword>
<evidence type="ECO:0000256" key="5">
    <source>
        <dbReference type="ARBA" id="ARBA00022692"/>
    </source>
</evidence>
<evidence type="ECO:0000256" key="3">
    <source>
        <dbReference type="ARBA" id="ARBA00022448"/>
    </source>
</evidence>
<feature type="transmembrane region" description="Helical" evidence="8">
    <location>
        <begin position="78"/>
        <end position="97"/>
    </location>
</feature>
<keyword evidence="6 8" id="KW-1133">Transmembrane helix</keyword>
<feature type="transmembrane region" description="Helical" evidence="8">
    <location>
        <begin position="166"/>
        <end position="185"/>
    </location>
</feature>
<feature type="transmembrane region" description="Helical" evidence="8">
    <location>
        <begin position="370"/>
        <end position="388"/>
    </location>
</feature>
<evidence type="ECO:0000256" key="1">
    <source>
        <dbReference type="ARBA" id="ARBA00004651"/>
    </source>
</evidence>
<evidence type="ECO:0000256" key="2">
    <source>
        <dbReference type="ARBA" id="ARBA00006236"/>
    </source>
</evidence>
<evidence type="ECO:0000259" key="9">
    <source>
        <dbReference type="PROSITE" id="PS50850"/>
    </source>
</evidence>
<name>A0ABU2BUU4_9ACTN</name>
<evidence type="ECO:0000256" key="8">
    <source>
        <dbReference type="SAM" id="Phobius"/>
    </source>
</evidence>
<keyword evidence="11" id="KW-1185">Reference proteome</keyword>
<protein>
    <submittedName>
        <fullName evidence="10">DHA1 family bicyclomycin/chloramphenicol resistance-like MFS transporter</fullName>
    </submittedName>
</protein>
<feature type="transmembrane region" description="Helical" evidence="8">
    <location>
        <begin position="281"/>
        <end position="301"/>
    </location>
</feature>
<dbReference type="RefSeq" id="WP_310301723.1">
    <property type="nucleotide sequence ID" value="NZ_BAAAPS010000008.1"/>
</dbReference>
<feature type="transmembrane region" description="Helical" evidence="8">
    <location>
        <begin position="307"/>
        <end position="332"/>
    </location>
</feature>
<feature type="transmembrane region" description="Helical" evidence="8">
    <location>
        <begin position="250"/>
        <end position="269"/>
    </location>
</feature>
<feature type="transmembrane region" description="Helical" evidence="8">
    <location>
        <begin position="136"/>
        <end position="160"/>
    </location>
</feature>
<gene>
    <name evidence="10" type="ORF">J2S63_001960</name>
</gene>
<keyword evidence="7 8" id="KW-0472">Membrane</keyword>
<dbReference type="EMBL" id="JAVDYG010000001">
    <property type="protein sequence ID" value="MDR7362407.1"/>
    <property type="molecule type" value="Genomic_DNA"/>
</dbReference>
<feature type="transmembrane region" description="Helical" evidence="8">
    <location>
        <begin position="215"/>
        <end position="235"/>
    </location>
</feature>
<evidence type="ECO:0000313" key="10">
    <source>
        <dbReference type="EMBL" id="MDR7362407.1"/>
    </source>
</evidence>
<evidence type="ECO:0000313" key="11">
    <source>
        <dbReference type="Proteomes" id="UP001183648"/>
    </source>
</evidence>
<dbReference type="Proteomes" id="UP001183648">
    <property type="component" value="Unassembled WGS sequence"/>
</dbReference>
<organism evidence="10 11">
    <name type="scientific">Nocardioides marmoribigeumensis</name>
    <dbReference type="NCBI Taxonomy" id="433649"/>
    <lineage>
        <taxon>Bacteria</taxon>
        <taxon>Bacillati</taxon>
        <taxon>Actinomycetota</taxon>
        <taxon>Actinomycetes</taxon>
        <taxon>Propionibacteriales</taxon>
        <taxon>Nocardioidaceae</taxon>
        <taxon>Nocardioides</taxon>
    </lineage>
</organism>
<dbReference type="InterPro" id="IPR011701">
    <property type="entry name" value="MFS"/>
</dbReference>
<dbReference type="SUPFAM" id="SSF103473">
    <property type="entry name" value="MFS general substrate transporter"/>
    <property type="match status" value="1"/>
</dbReference>
<dbReference type="CDD" id="cd17320">
    <property type="entry name" value="MFS_MdfA_MDR_like"/>
    <property type="match status" value="1"/>
</dbReference>
<comment type="similarity">
    <text evidence="2">Belongs to the major facilitator superfamily. Bcr/CmlA family.</text>
</comment>
<reference evidence="10 11" key="1">
    <citation type="submission" date="2023-07" db="EMBL/GenBank/DDBJ databases">
        <title>Sequencing the genomes of 1000 actinobacteria strains.</title>
        <authorList>
            <person name="Klenk H.-P."/>
        </authorList>
    </citation>
    <scope>NUCLEOTIDE SEQUENCE [LARGE SCALE GENOMIC DNA]</scope>
    <source>
        <strain evidence="10 11">DSM 19426</strain>
    </source>
</reference>
<feature type="transmembrane region" description="Helical" evidence="8">
    <location>
        <begin position="103"/>
        <end position="124"/>
    </location>
</feature>
<feature type="transmembrane region" description="Helical" evidence="8">
    <location>
        <begin position="344"/>
        <end position="364"/>
    </location>
</feature>
<dbReference type="PROSITE" id="PS50850">
    <property type="entry name" value="MFS"/>
    <property type="match status" value="1"/>
</dbReference>
<dbReference type="Pfam" id="PF07690">
    <property type="entry name" value="MFS_1"/>
    <property type="match status" value="1"/>
</dbReference>